<organism evidence="1 2">
    <name type="scientific">Caerostris extrusa</name>
    <name type="common">Bark spider</name>
    <name type="synonym">Caerostris bankana</name>
    <dbReference type="NCBI Taxonomy" id="172846"/>
    <lineage>
        <taxon>Eukaryota</taxon>
        <taxon>Metazoa</taxon>
        <taxon>Ecdysozoa</taxon>
        <taxon>Arthropoda</taxon>
        <taxon>Chelicerata</taxon>
        <taxon>Arachnida</taxon>
        <taxon>Araneae</taxon>
        <taxon>Araneomorphae</taxon>
        <taxon>Entelegynae</taxon>
        <taxon>Araneoidea</taxon>
        <taxon>Araneidae</taxon>
        <taxon>Caerostris</taxon>
    </lineage>
</organism>
<protein>
    <submittedName>
        <fullName evidence="1">Uncharacterized protein</fullName>
    </submittedName>
</protein>
<evidence type="ECO:0000313" key="2">
    <source>
        <dbReference type="Proteomes" id="UP001054945"/>
    </source>
</evidence>
<comment type="caution">
    <text evidence="1">The sequence shown here is derived from an EMBL/GenBank/DDBJ whole genome shotgun (WGS) entry which is preliminary data.</text>
</comment>
<name>A0AAV4RSK2_CAEEX</name>
<accession>A0AAV4RSK2</accession>
<evidence type="ECO:0000313" key="1">
    <source>
        <dbReference type="EMBL" id="GIY25313.1"/>
    </source>
</evidence>
<keyword evidence="2" id="KW-1185">Reference proteome</keyword>
<gene>
    <name evidence="1" type="ORF">CEXT_273641</name>
</gene>
<reference evidence="1 2" key="1">
    <citation type="submission" date="2021-06" db="EMBL/GenBank/DDBJ databases">
        <title>Caerostris extrusa draft genome.</title>
        <authorList>
            <person name="Kono N."/>
            <person name="Arakawa K."/>
        </authorList>
    </citation>
    <scope>NUCLEOTIDE SEQUENCE [LARGE SCALE GENOMIC DNA]</scope>
</reference>
<proteinExistence type="predicted"/>
<dbReference type="AlphaFoldDB" id="A0AAV4RSK2"/>
<dbReference type="Proteomes" id="UP001054945">
    <property type="component" value="Unassembled WGS sequence"/>
</dbReference>
<dbReference type="EMBL" id="BPLR01008518">
    <property type="protein sequence ID" value="GIY25313.1"/>
    <property type="molecule type" value="Genomic_DNA"/>
</dbReference>
<sequence>MILVSEGDFMHNARPLFQAFDIDTMTLQRYCIETFLCIFIIFFGETQFIEDNAAHRGQLKFSEILKMEGSARTKWPVYSMDLNSKEDAGDALDKRAV</sequence>